<dbReference type="Proteomes" id="UP000799779">
    <property type="component" value="Unassembled WGS sequence"/>
</dbReference>
<dbReference type="Pfam" id="PF13460">
    <property type="entry name" value="NAD_binding_10"/>
    <property type="match status" value="1"/>
</dbReference>
<feature type="region of interest" description="Disordered" evidence="1">
    <location>
        <begin position="214"/>
        <end position="240"/>
    </location>
</feature>
<feature type="compositionally biased region" description="Low complexity" evidence="1">
    <location>
        <begin position="220"/>
        <end position="237"/>
    </location>
</feature>
<dbReference type="InterPro" id="IPR036291">
    <property type="entry name" value="NAD(P)-bd_dom_sf"/>
</dbReference>
<dbReference type="Gene3D" id="3.40.50.720">
    <property type="entry name" value="NAD(P)-binding Rossmann-like Domain"/>
    <property type="match status" value="1"/>
</dbReference>
<feature type="compositionally biased region" description="Basic and acidic residues" evidence="1">
    <location>
        <begin position="102"/>
        <end position="138"/>
    </location>
</feature>
<dbReference type="AlphaFoldDB" id="A0A6A5W3M6"/>
<feature type="domain" description="NAD(P)-binding" evidence="2">
    <location>
        <begin position="241"/>
        <end position="383"/>
    </location>
</feature>
<evidence type="ECO:0000259" key="2">
    <source>
        <dbReference type="Pfam" id="PF13460"/>
    </source>
</evidence>
<evidence type="ECO:0000256" key="1">
    <source>
        <dbReference type="SAM" id="MobiDB-lite"/>
    </source>
</evidence>
<dbReference type="SUPFAM" id="SSF51735">
    <property type="entry name" value="NAD(P)-binding Rossmann-fold domains"/>
    <property type="match status" value="1"/>
</dbReference>
<evidence type="ECO:0000313" key="4">
    <source>
        <dbReference type="Proteomes" id="UP000799779"/>
    </source>
</evidence>
<dbReference type="PANTHER" id="PTHR14097:SF9">
    <property type="entry name" value="EPIMERASE, PUTATIVE (AFU_ORTHOLOGUE AFUA_8G07320)-RELATED"/>
    <property type="match status" value="1"/>
</dbReference>
<evidence type="ECO:0000313" key="3">
    <source>
        <dbReference type="EMBL" id="KAF1994731.1"/>
    </source>
</evidence>
<name>A0A6A5W3M6_9PLEO</name>
<keyword evidence="4" id="KW-1185">Reference proteome</keyword>
<accession>A0A6A5W3M6</accession>
<proteinExistence type="predicted"/>
<dbReference type="PANTHER" id="PTHR14097">
    <property type="entry name" value="OXIDOREDUCTASE HTATIP2"/>
    <property type="match status" value="1"/>
</dbReference>
<organism evidence="3 4">
    <name type="scientific">Amniculicola lignicola CBS 123094</name>
    <dbReference type="NCBI Taxonomy" id="1392246"/>
    <lineage>
        <taxon>Eukaryota</taxon>
        <taxon>Fungi</taxon>
        <taxon>Dikarya</taxon>
        <taxon>Ascomycota</taxon>
        <taxon>Pezizomycotina</taxon>
        <taxon>Dothideomycetes</taxon>
        <taxon>Pleosporomycetidae</taxon>
        <taxon>Pleosporales</taxon>
        <taxon>Amniculicolaceae</taxon>
        <taxon>Amniculicola</taxon>
    </lineage>
</organism>
<protein>
    <recommendedName>
        <fullName evidence="2">NAD(P)-binding domain-containing protein</fullName>
    </recommendedName>
</protein>
<feature type="compositionally biased region" description="Polar residues" evidence="1">
    <location>
        <begin position="92"/>
        <end position="101"/>
    </location>
</feature>
<feature type="region of interest" description="Disordered" evidence="1">
    <location>
        <begin position="87"/>
        <end position="154"/>
    </location>
</feature>
<sequence length="480" mass="52841">MGVSSQARIEHEMLPELLKRMDEMAQQMREGNASVSTYTTYANDDKGVWKEFRRDMVNAGIRSRDLRQYSSALRTYLMRLQREGLLEEDTTQETSANQPRSDNGDKIEFDCHDYEKSADENPAEEPSKEKEAELSKNDSEDDGEGGQKGVSWKDTKSDTAVDYSYLQESAAKEVEGVTPSLRDSLTNETPAKYNINDFFDGYWFQPWPLQSVHNPDHIAPSSETIPSPPKSSESPTPGVRASGYVATEVVRQALLHPSITSVVALARNPVAAPQDSPHSSKLKSLTVDYDSYSDDVKNEIAGADACIWTVAITPSKAKAHPAETVLKVNQEWALAGLRAIIDANPNPKKPVRFLYMSGAAAHDPDGVDKGATKPWMPKSMEEYGLQRGQTWTKIVEIAAGHKDRVDVCIAKAGFITGGSGGISRYLFGRALYWSGMVDTIDVKDISAAMLKKAVEGFEGLGGVLTNSYMAEIGRVELQMK</sequence>
<dbReference type="OrthoDB" id="3535423at2759"/>
<dbReference type="InterPro" id="IPR016040">
    <property type="entry name" value="NAD(P)-bd_dom"/>
</dbReference>
<reference evidence="3" key="1">
    <citation type="journal article" date="2020" name="Stud. Mycol.">
        <title>101 Dothideomycetes genomes: a test case for predicting lifestyles and emergence of pathogens.</title>
        <authorList>
            <person name="Haridas S."/>
            <person name="Albert R."/>
            <person name="Binder M."/>
            <person name="Bloem J."/>
            <person name="Labutti K."/>
            <person name="Salamov A."/>
            <person name="Andreopoulos B."/>
            <person name="Baker S."/>
            <person name="Barry K."/>
            <person name="Bills G."/>
            <person name="Bluhm B."/>
            <person name="Cannon C."/>
            <person name="Castanera R."/>
            <person name="Culley D."/>
            <person name="Daum C."/>
            <person name="Ezra D."/>
            <person name="Gonzalez J."/>
            <person name="Henrissat B."/>
            <person name="Kuo A."/>
            <person name="Liang C."/>
            <person name="Lipzen A."/>
            <person name="Lutzoni F."/>
            <person name="Magnuson J."/>
            <person name="Mondo S."/>
            <person name="Nolan M."/>
            <person name="Ohm R."/>
            <person name="Pangilinan J."/>
            <person name="Park H.-J."/>
            <person name="Ramirez L."/>
            <person name="Alfaro M."/>
            <person name="Sun H."/>
            <person name="Tritt A."/>
            <person name="Yoshinaga Y."/>
            <person name="Zwiers L.-H."/>
            <person name="Turgeon B."/>
            <person name="Goodwin S."/>
            <person name="Spatafora J."/>
            <person name="Crous P."/>
            <person name="Grigoriev I."/>
        </authorList>
    </citation>
    <scope>NUCLEOTIDE SEQUENCE</scope>
    <source>
        <strain evidence="3">CBS 123094</strain>
    </source>
</reference>
<gene>
    <name evidence="3" type="ORF">P154DRAFT_624482</name>
</gene>
<dbReference type="EMBL" id="ML977652">
    <property type="protein sequence ID" value="KAF1994731.1"/>
    <property type="molecule type" value="Genomic_DNA"/>
</dbReference>